<reference evidence="9" key="2">
    <citation type="submission" date="2014-11" db="EMBL/GenBank/DDBJ databases">
        <title>Draft genome sequence of Hydrogenophaga intermedia S1.</title>
        <authorList>
            <person name="Gan H.M."/>
            <person name="Chew T.H."/>
            <person name="Stolz A."/>
        </authorList>
    </citation>
    <scope>NUCLEOTIDE SEQUENCE [LARGE SCALE GENOMIC DNA]</scope>
    <source>
        <strain evidence="9">S1</strain>
    </source>
</reference>
<dbReference type="PROSITE" id="PS50109">
    <property type="entry name" value="HIS_KIN"/>
    <property type="match status" value="1"/>
</dbReference>
<dbReference type="CDD" id="cd00082">
    <property type="entry name" value="HisKA"/>
    <property type="match status" value="1"/>
</dbReference>
<evidence type="ECO:0000259" key="5">
    <source>
        <dbReference type="PROSITE" id="PS50109"/>
    </source>
</evidence>
<keyword evidence="4" id="KW-0812">Transmembrane</keyword>
<dbReference type="EC" id="2.7.13.3" evidence="2"/>
<dbReference type="Pfam" id="PF13426">
    <property type="entry name" value="PAS_9"/>
    <property type="match status" value="1"/>
</dbReference>
<dbReference type="InterPro" id="IPR003661">
    <property type="entry name" value="HisK_dim/P_dom"/>
</dbReference>
<name>A0A1L1PF00_HYDIT</name>
<dbReference type="Gene3D" id="1.10.287.130">
    <property type="match status" value="1"/>
</dbReference>
<evidence type="ECO:0000313" key="9">
    <source>
        <dbReference type="Proteomes" id="UP000028878"/>
    </source>
</evidence>
<accession>A0A1L1PF00</accession>
<dbReference type="InterPro" id="IPR036890">
    <property type="entry name" value="HATPase_C_sf"/>
</dbReference>
<protein>
    <recommendedName>
        <fullName evidence="2">histidine kinase</fullName>
        <ecNumber evidence="2">2.7.13.3</ecNumber>
    </recommendedName>
</protein>
<reference evidence="9" key="1">
    <citation type="submission" date="2014-02" db="EMBL/GenBank/DDBJ databases">
        <authorList>
            <person name="Gan H."/>
        </authorList>
    </citation>
    <scope>NUCLEOTIDE SEQUENCE [LARGE SCALE GENOMIC DNA]</scope>
    <source>
        <strain evidence="9">S1</strain>
    </source>
</reference>
<keyword evidence="8" id="KW-0808">Transferase</keyword>
<evidence type="ECO:0000313" key="8">
    <source>
        <dbReference type="EMBL" id="CDN88588.1"/>
    </source>
</evidence>
<dbReference type="SUPFAM" id="SSF55785">
    <property type="entry name" value="PYP-like sensor domain (PAS domain)"/>
    <property type="match status" value="1"/>
</dbReference>
<dbReference type="SUPFAM" id="SSF55874">
    <property type="entry name" value="ATPase domain of HSP90 chaperone/DNA topoisomerase II/histidine kinase"/>
    <property type="match status" value="1"/>
</dbReference>
<dbReference type="InterPro" id="IPR000014">
    <property type="entry name" value="PAS"/>
</dbReference>
<dbReference type="Gene3D" id="3.30.565.10">
    <property type="entry name" value="Histidine kinase-like ATPase, C-terminal domain"/>
    <property type="match status" value="1"/>
</dbReference>
<dbReference type="InterPro" id="IPR004358">
    <property type="entry name" value="Sig_transdc_His_kin-like_C"/>
</dbReference>
<evidence type="ECO:0000256" key="4">
    <source>
        <dbReference type="SAM" id="Phobius"/>
    </source>
</evidence>
<evidence type="ECO:0000259" key="6">
    <source>
        <dbReference type="PROSITE" id="PS50112"/>
    </source>
</evidence>
<dbReference type="PROSITE" id="PS50113">
    <property type="entry name" value="PAC"/>
    <property type="match status" value="1"/>
</dbReference>
<gene>
    <name evidence="8" type="ORF">BN948_03023</name>
</gene>
<dbReference type="Gene3D" id="3.30.450.20">
    <property type="entry name" value="PAS domain"/>
    <property type="match status" value="1"/>
</dbReference>
<keyword evidence="9" id="KW-1185">Reference proteome</keyword>
<dbReference type="PROSITE" id="PS50112">
    <property type="entry name" value="PAS"/>
    <property type="match status" value="1"/>
</dbReference>
<dbReference type="NCBIfam" id="TIGR00229">
    <property type="entry name" value="sensory_box"/>
    <property type="match status" value="1"/>
</dbReference>
<dbReference type="CDD" id="cd00130">
    <property type="entry name" value="PAS"/>
    <property type="match status" value="1"/>
</dbReference>
<dbReference type="RefSeq" id="WP_009520225.1">
    <property type="nucleotide sequence ID" value="NZ_CCAE010000026.1"/>
</dbReference>
<comment type="catalytic activity">
    <reaction evidence="1">
        <text>ATP + protein L-histidine = ADP + protein N-phospho-L-histidine.</text>
        <dbReference type="EC" id="2.7.13.3"/>
    </reaction>
</comment>
<dbReference type="PANTHER" id="PTHR43065">
    <property type="entry name" value="SENSOR HISTIDINE KINASE"/>
    <property type="match status" value="1"/>
</dbReference>
<feature type="domain" description="Histidine kinase" evidence="5">
    <location>
        <begin position="438"/>
        <end position="680"/>
    </location>
</feature>
<dbReference type="GO" id="GO:0000155">
    <property type="term" value="F:phosphorelay sensor kinase activity"/>
    <property type="evidence" value="ECO:0007669"/>
    <property type="project" value="InterPro"/>
</dbReference>
<dbReference type="AlphaFoldDB" id="A0A1L1PF00"/>
<dbReference type="Proteomes" id="UP000028878">
    <property type="component" value="Unassembled WGS sequence"/>
</dbReference>
<dbReference type="InterPro" id="IPR036097">
    <property type="entry name" value="HisK_dim/P_sf"/>
</dbReference>
<feature type="domain" description="PAS" evidence="6">
    <location>
        <begin position="289"/>
        <end position="334"/>
    </location>
</feature>
<dbReference type="SMART" id="SM00091">
    <property type="entry name" value="PAS"/>
    <property type="match status" value="1"/>
</dbReference>
<dbReference type="InterPro" id="IPR000700">
    <property type="entry name" value="PAS-assoc_C"/>
</dbReference>
<feature type="transmembrane region" description="Helical" evidence="4">
    <location>
        <begin position="250"/>
        <end position="273"/>
    </location>
</feature>
<evidence type="ECO:0000256" key="3">
    <source>
        <dbReference type="ARBA" id="ARBA00022553"/>
    </source>
</evidence>
<evidence type="ECO:0000256" key="1">
    <source>
        <dbReference type="ARBA" id="ARBA00000085"/>
    </source>
</evidence>
<evidence type="ECO:0000259" key="7">
    <source>
        <dbReference type="PROSITE" id="PS50113"/>
    </source>
</evidence>
<dbReference type="PANTHER" id="PTHR43065:SF42">
    <property type="entry name" value="TWO-COMPONENT SENSOR PPRA"/>
    <property type="match status" value="1"/>
</dbReference>
<dbReference type="InterPro" id="IPR035965">
    <property type="entry name" value="PAS-like_dom_sf"/>
</dbReference>
<dbReference type="InterPro" id="IPR005467">
    <property type="entry name" value="His_kinase_dom"/>
</dbReference>
<keyword evidence="4" id="KW-0472">Membrane</keyword>
<keyword evidence="8" id="KW-0418">Kinase</keyword>
<dbReference type="Pfam" id="PF00512">
    <property type="entry name" value="HisKA"/>
    <property type="match status" value="1"/>
</dbReference>
<keyword evidence="3" id="KW-0597">Phosphoprotein</keyword>
<dbReference type="Pfam" id="PF02518">
    <property type="entry name" value="HATPase_c"/>
    <property type="match status" value="1"/>
</dbReference>
<keyword evidence="4" id="KW-1133">Transmembrane helix</keyword>
<dbReference type="SUPFAM" id="SSF47384">
    <property type="entry name" value="Homodimeric domain of signal transducing histidine kinase"/>
    <property type="match status" value="1"/>
</dbReference>
<feature type="domain" description="PAC" evidence="7">
    <location>
        <begin position="366"/>
        <end position="418"/>
    </location>
</feature>
<evidence type="ECO:0000256" key="2">
    <source>
        <dbReference type="ARBA" id="ARBA00012438"/>
    </source>
</evidence>
<sequence>MSRALKPPRWPLWGALLLLVGALLAVLIFLAAEYEVGRDQAALDQDATTVVGEIRSALLRNVQTLQSLNAFSPTPASWDAPAAELLAQRRELVRLEWRDTDMRVLAQRLSAYRPDVFDLLPRGQALPEVRQACDAAQRLSGPAYSASYFWPKRDGRGLEVMELCLPLSEAGESRGFLIATYSLPAMLAELTDAVTLRGRGLSFVESDGARLAVHSVVPVQRRTLSAHALLDLPGHTLLLQLESPRRALGLFPNVLTGVVGALSLALLAVLYLLARDMRRRQRAEQRAADALAFRKAMEDSLVTGLRARDMSGRITYVNPAFCQMVGLTAEQLVGSGMPAPWWPPELVDEYQQRQAVRLAGQVLPREGYESVFQRSDGTRFPVLIIEAPLIDAQGVQTGYMSAIIDLTEQRRIEELNRASQDKLQATARLATVGEMASLISHELNQPLAAIASYASGTLNLLHQGGGRGEGDSDGDDGVSDDIERAIRRIGEQAERAGRVIRGVADFVRRRDQVREAVEPHLLIEGISTLLTLQAKKRGIRLQVDIAPGTPRVWCDRTMVEQVLLNLARNGMQAMPLGDPGTASGLRVLRIAMAPVMGEAGEPGEGRCARWVRMDVTDHGQGLPPEVAERLFTPFFTTKAEGMGLGLSLCRTVVEQHGGALDFEPAQPRGTRFSFTLPVAEASAARPVETHAF</sequence>
<organism evidence="8 9">
    <name type="scientific">Hydrogenophaga intermedia</name>
    <dbReference type="NCBI Taxonomy" id="65786"/>
    <lineage>
        <taxon>Bacteria</taxon>
        <taxon>Pseudomonadati</taxon>
        <taxon>Pseudomonadota</taxon>
        <taxon>Betaproteobacteria</taxon>
        <taxon>Burkholderiales</taxon>
        <taxon>Comamonadaceae</taxon>
        <taxon>Hydrogenophaga</taxon>
    </lineage>
</organism>
<proteinExistence type="predicted"/>
<dbReference type="InterPro" id="IPR003594">
    <property type="entry name" value="HATPase_dom"/>
</dbReference>
<dbReference type="PRINTS" id="PR00344">
    <property type="entry name" value="BCTRLSENSOR"/>
</dbReference>
<dbReference type="SMART" id="SM00387">
    <property type="entry name" value="HATPase_c"/>
    <property type="match status" value="1"/>
</dbReference>
<dbReference type="EMBL" id="CCAE010000026">
    <property type="protein sequence ID" value="CDN88588.1"/>
    <property type="molecule type" value="Genomic_DNA"/>
</dbReference>
<dbReference type="SMART" id="SM00388">
    <property type="entry name" value="HisKA"/>
    <property type="match status" value="1"/>
</dbReference>